<dbReference type="RefSeq" id="WP_015151298.1">
    <property type="nucleotide sequence ID" value="NC_019693.1"/>
</dbReference>
<dbReference type="eggNOG" id="COG1431">
    <property type="taxonomic scope" value="Bacteria"/>
</dbReference>
<gene>
    <name evidence="1" type="ORF">Oscil6304_5184</name>
</gene>
<dbReference type="Pfam" id="PF13289">
    <property type="entry name" value="SIR2_2"/>
    <property type="match status" value="1"/>
</dbReference>
<proteinExistence type="predicted"/>
<name>K9TRQ1_9CYAN</name>
<dbReference type="OrthoDB" id="581088at2"/>
<reference evidence="1 2" key="1">
    <citation type="submission" date="2012-06" db="EMBL/GenBank/DDBJ databases">
        <title>Finished chromosome of genome of Oscillatoria acuminata PCC 6304.</title>
        <authorList>
            <consortium name="US DOE Joint Genome Institute"/>
            <person name="Gugger M."/>
            <person name="Coursin T."/>
            <person name="Rippka R."/>
            <person name="Tandeau De Marsac N."/>
            <person name="Huntemann M."/>
            <person name="Wei C.-L."/>
            <person name="Han J."/>
            <person name="Detter J.C."/>
            <person name="Han C."/>
            <person name="Tapia R."/>
            <person name="Davenport K."/>
            <person name="Daligault H."/>
            <person name="Erkkila T."/>
            <person name="Gu W."/>
            <person name="Munk A.C.C."/>
            <person name="Teshima H."/>
            <person name="Xu Y."/>
            <person name="Chain P."/>
            <person name="Chen A."/>
            <person name="Krypides N."/>
            <person name="Mavromatis K."/>
            <person name="Markowitz V."/>
            <person name="Szeto E."/>
            <person name="Ivanova N."/>
            <person name="Mikhailova N."/>
            <person name="Ovchinnikova G."/>
            <person name="Pagani I."/>
            <person name="Pati A."/>
            <person name="Goodwin L."/>
            <person name="Peters L."/>
            <person name="Pitluck S."/>
            <person name="Woyke T."/>
            <person name="Kerfeld C."/>
        </authorList>
    </citation>
    <scope>NUCLEOTIDE SEQUENCE [LARGE SCALE GENOMIC DNA]</scope>
    <source>
        <strain evidence="1 2">PCC 6304</strain>
    </source>
</reference>
<dbReference type="SUPFAM" id="SSF52467">
    <property type="entry name" value="DHS-like NAD/FAD-binding domain"/>
    <property type="match status" value="1"/>
</dbReference>
<dbReference type="KEGG" id="oac:Oscil6304_5184"/>
<evidence type="ECO:0000313" key="1">
    <source>
        <dbReference type="EMBL" id="AFY84684.1"/>
    </source>
</evidence>
<evidence type="ECO:0000313" key="2">
    <source>
        <dbReference type="Proteomes" id="UP000010367"/>
    </source>
</evidence>
<dbReference type="Proteomes" id="UP000010367">
    <property type="component" value="Chromosome"/>
</dbReference>
<dbReference type="EMBL" id="CP003607">
    <property type="protein sequence ID" value="AFY84684.1"/>
    <property type="molecule type" value="Genomic_DNA"/>
</dbReference>
<dbReference type="InParanoid" id="K9TRQ1"/>
<protein>
    <submittedName>
        <fullName evidence="1">Uncharacterized protein</fullName>
    </submittedName>
</protein>
<sequence>MQGKIFSPLKNEIDLAQLIATPPIGDCPYTLFLGAGASVSSGIPSANGMVREWQKSLYKSLKRPKYVAEENFEHWLNGEYPSWREQKAREYNQSDYSLLFTYRYQQPLERKNYLEQLFEGKQPAFGYVYLASLIAAKRLNRILTLNFDDLASEALVKYYGIKSIVCPFDASISEIAISKQKPKIIKLHGDFLYDDIRRFDDLRNSARMQSYFPKSMQENIEDKMKEMTRGYGLIVAGYSGNDTSIMSAISDLLKNPEYLTYGLHWCLHKPRKSERSVEIPAKLIELKQNYPNQVHLYEIESFDKLMEEVHLECRSKLPNVLVQPHPHNLVVEFYESVRGGSSEILSDQMRQYLYDFVESLEKIRTPEYSIIKAELKWELGASQRAQGYEEAALQFFVDGYALLEEAMTQNLPIELKVKALRRKSGLCIGIAKLIEKGHEVPTSTEGSTLPFFDWPEALQESFKVITEGFEICQHPEAEKIPAPFKRTFSFNGCCAYSLKGEWESKEKGLTKLDNIEELAQKVIPYIRHIKSLDPEGEHIPKLVKDPDFHYLYENSQILKAEINQSQVLA</sequence>
<keyword evidence="2" id="KW-1185">Reference proteome</keyword>
<dbReference type="AlphaFoldDB" id="K9TRQ1"/>
<accession>K9TRQ1</accession>
<dbReference type="STRING" id="56110.Oscil6304_5184"/>
<organism evidence="1 2">
    <name type="scientific">Oscillatoria acuminata PCC 6304</name>
    <dbReference type="NCBI Taxonomy" id="56110"/>
    <lineage>
        <taxon>Bacteria</taxon>
        <taxon>Bacillati</taxon>
        <taxon>Cyanobacteriota</taxon>
        <taxon>Cyanophyceae</taxon>
        <taxon>Oscillatoriophycideae</taxon>
        <taxon>Oscillatoriales</taxon>
        <taxon>Oscillatoriaceae</taxon>
        <taxon>Oscillatoria</taxon>
    </lineage>
</organism>
<dbReference type="InterPro" id="IPR029035">
    <property type="entry name" value="DHS-like_NAD/FAD-binding_dom"/>
</dbReference>
<dbReference type="HOGENOM" id="CLU_478841_0_0_3"/>
<dbReference type="Gene3D" id="3.40.50.1220">
    <property type="entry name" value="TPP-binding domain"/>
    <property type="match status" value="1"/>
</dbReference>